<organism evidence="1">
    <name type="scientific">marine sediment metagenome</name>
    <dbReference type="NCBI Taxonomy" id="412755"/>
    <lineage>
        <taxon>unclassified sequences</taxon>
        <taxon>metagenomes</taxon>
        <taxon>ecological metagenomes</taxon>
    </lineage>
</organism>
<dbReference type="EMBL" id="LAZR01045581">
    <property type="protein sequence ID" value="KKK98523.1"/>
    <property type="molecule type" value="Genomic_DNA"/>
</dbReference>
<evidence type="ECO:0000313" key="1">
    <source>
        <dbReference type="EMBL" id="KKK98523.1"/>
    </source>
</evidence>
<proteinExistence type="predicted"/>
<protein>
    <submittedName>
        <fullName evidence="1">Uncharacterized protein</fullName>
    </submittedName>
</protein>
<name>A0A0F8ZXG0_9ZZZZ</name>
<sequence>MKVLLLDIDSKLPNIALKKIEMYHDLKGDEVTWNEEQFYYVDKVYVSCIFTKNKERVDKLAESRPCVVAGGTG</sequence>
<comment type="caution">
    <text evidence="1">The sequence shown here is derived from an EMBL/GenBank/DDBJ whole genome shotgun (WGS) entry which is preliminary data.</text>
</comment>
<reference evidence="1" key="1">
    <citation type="journal article" date="2015" name="Nature">
        <title>Complex archaea that bridge the gap between prokaryotes and eukaryotes.</title>
        <authorList>
            <person name="Spang A."/>
            <person name="Saw J.H."/>
            <person name="Jorgensen S.L."/>
            <person name="Zaremba-Niedzwiedzka K."/>
            <person name="Martijn J."/>
            <person name="Lind A.E."/>
            <person name="van Eijk R."/>
            <person name="Schleper C."/>
            <person name="Guy L."/>
            <person name="Ettema T.J."/>
        </authorList>
    </citation>
    <scope>NUCLEOTIDE SEQUENCE</scope>
</reference>
<dbReference type="AlphaFoldDB" id="A0A0F8ZXG0"/>
<gene>
    <name evidence="1" type="ORF">LCGC14_2641910</name>
</gene>
<accession>A0A0F8ZXG0</accession>